<reference evidence="3 4" key="1">
    <citation type="submission" date="2019-02" db="EMBL/GenBank/DDBJ databases">
        <authorList>
            <person name="Fomenkov A."/>
            <person name="Dubinina G."/>
            <person name="Grabovich M."/>
            <person name="Vincze T."/>
            <person name="Roberts R.J."/>
        </authorList>
    </citation>
    <scope>NUCLEOTIDE SEQUENCE [LARGE SCALE GENOMIC DNA]</scope>
    <source>
        <strain evidence="3 4">P</strain>
    </source>
</reference>
<reference evidence="3 4" key="2">
    <citation type="submission" date="2019-09" db="EMBL/GenBank/DDBJ databases">
        <title>Complete Genome Sequence and Methylome Analysis of free living Spirochaetas.</title>
        <authorList>
            <person name="Leshcheva N."/>
            <person name="Mikheeva N."/>
        </authorList>
    </citation>
    <scope>NUCLEOTIDE SEQUENCE [LARGE SCALE GENOMIC DNA]</scope>
    <source>
        <strain evidence="3 4">P</strain>
    </source>
</reference>
<dbReference type="InterPro" id="IPR057666">
    <property type="entry name" value="DrpA_SLOG"/>
</dbReference>
<gene>
    <name evidence="3" type="primary">dprA</name>
    <name evidence="3" type="ORF">EW093_03170</name>
</gene>
<dbReference type="Proteomes" id="UP000323824">
    <property type="component" value="Chromosome"/>
</dbReference>
<dbReference type="EMBL" id="CP035807">
    <property type="protein sequence ID" value="QEN03740.1"/>
    <property type="molecule type" value="Genomic_DNA"/>
</dbReference>
<dbReference type="InterPro" id="IPR003488">
    <property type="entry name" value="DprA"/>
</dbReference>
<dbReference type="OrthoDB" id="9785707at2"/>
<dbReference type="AlphaFoldDB" id="A0A5C1Q9G3"/>
<dbReference type="NCBIfam" id="TIGR00732">
    <property type="entry name" value="dprA"/>
    <property type="match status" value="1"/>
</dbReference>
<sequence>MTRVLISLLKGSNNSKIALLNWGYSLRELSHLCETDELKKEFNLEKGHAFSRFSLIEKGITKGNIKITSLVDSSYPDNLKNIYDPPFLLYVRGNLDSLKKDLVSVVGTRKPSLRGLHESFKLGMDLGRGNIGVVSGLALGIDSASHKGNLVTGGESVAVLGSGVDTIYPKSNKALAGDLLQSNGAIISEFPLGESPLKFNFPKRNRVIAGLSNSLIIVQAPTKSGSLITGDFALNNGRSVYVHSVGVNDKKFLGSDKYYKDGAKKIDSALPLLMDFNRELYIPEFDSSQFSSQEIIKLELDGAIIKYKGCYFRL</sequence>
<dbReference type="PANTHER" id="PTHR43022:SF1">
    <property type="entry name" value="PROTEIN SMF"/>
    <property type="match status" value="1"/>
</dbReference>
<dbReference type="RefSeq" id="WP_149566998.1">
    <property type="nucleotide sequence ID" value="NZ_CP035807.1"/>
</dbReference>
<dbReference type="GO" id="GO:0009294">
    <property type="term" value="P:DNA-mediated transformation"/>
    <property type="evidence" value="ECO:0007669"/>
    <property type="project" value="InterPro"/>
</dbReference>
<evidence type="ECO:0000256" key="1">
    <source>
        <dbReference type="ARBA" id="ARBA00006525"/>
    </source>
</evidence>
<dbReference type="KEGG" id="sper:EW093_03170"/>
<keyword evidence="4" id="KW-1185">Reference proteome</keyword>
<evidence type="ECO:0000313" key="4">
    <source>
        <dbReference type="Proteomes" id="UP000323824"/>
    </source>
</evidence>
<dbReference type="Gene3D" id="3.40.50.450">
    <property type="match status" value="1"/>
</dbReference>
<dbReference type="PANTHER" id="PTHR43022">
    <property type="entry name" value="PROTEIN SMF"/>
    <property type="match status" value="1"/>
</dbReference>
<dbReference type="Pfam" id="PF02481">
    <property type="entry name" value="DNA_processg_A"/>
    <property type="match status" value="1"/>
</dbReference>
<accession>A0A5C1Q9G3</accession>
<proteinExistence type="inferred from homology"/>
<name>A0A5C1Q9G3_9SPIO</name>
<comment type="similarity">
    <text evidence="1">Belongs to the DprA/Smf family.</text>
</comment>
<feature type="domain" description="Smf/DprA SLOG" evidence="2">
    <location>
        <begin position="67"/>
        <end position="273"/>
    </location>
</feature>
<evidence type="ECO:0000259" key="2">
    <source>
        <dbReference type="Pfam" id="PF02481"/>
    </source>
</evidence>
<dbReference type="SUPFAM" id="SSF102405">
    <property type="entry name" value="MCP/YpsA-like"/>
    <property type="match status" value="1"/>
</dbReference>
<organism evidence="3 4">
    <name type="scientific">Thiospirochaeta perfilievii</name>
    <dbReference type="NCBI Taxonomy" id="252967"/>
    <lineage>
        <taxon>Bacteria</taxon>
        <taxon>Pseudomonadati</taxon>
        <taxon>Spirochaetota</taxon>
        <taxon>Spirochaetia</taxon>
        <taxon>Spirochaetales</taxon>
        <taxon>Spirochaetaceae</taxon>
        <taxon>Thiospirochaeta</taxon>
    </lineage>
</organism>
<evidence type="ECO:0000313" key="3">
    <source>
        <dbReference type="EMBL" id="QEN03740.1"/>
    </source>
</evidence>
<protein>
    <submittedName>
        <fullName evidence="3">DNA-protecting protein DprA</fullName>
    </submittedName>
</protein>